<dbReference type="Gene3D" id="3.40.50.300">
    <property type="entry name" value="P-loop containing nucleotide triphosphate hydrolases"/>
    <property type="match status" value="1"/>
</dbReference>
<comment type="function">
    <text evidence="9">Catalyzes the phosphorylation of pyrimidine nucleoside monophosphates at the expense of ATP. Plays an important role in de novo pyrimidine nucleotide biosynthesis. Has preference for UMP and CMP as phosphate acceptors.</text>
</comment>
<protein>
    <recommendedName>
        <fullName evidence="9">UMP-CMP kinase</fullName>
        <ecNumber evidence="9">2.7.4.14</ecNumber>
    </recommendedName>
    <alternativeName>
        <fullName evidence="9">Deoxycytidylate kinase</fullName>
        <shortName evidence="9">CK</shortName>
        <shortName evidence="9">dCMP kinase</shortName>
    </alternativeName>
    <alternativeName>
        <fullName evidence="9">Uridine monophosphate/cytidine monophosphate kinase</fullName>
        <shortName evidence="9">UMP/CMP kinase</shortName>
        <shortName evidence="9">UMP/CMPK</shortName>
    </alternativeName>
</protein>
<evidence type="ECO:0000256" key="5">
    <source>
        <dbReference type="ARBA" id="ARBA00022840"/>
    </source>
</evidence>
<keyword evidence="6 9" id="KW-0665">Pyrimidine biosynthesis</keyword>
<evidence type="ECO:0000256" key="7">
    <source>
        <dbReference type="ARBA" id="ARBA00023242"/>
    </source>
</evidence>
<evidence type="ECO:0000256" key="6">
    <source>
        <dbReference type="ARBA" id="ARBA00022975"/>
    </source>
</evidence>
<reference evidence="11 12" key="1">
    <citation type="journal article" date="2024" name="Nat. Commun.">
        <title>Phylogenomics reveals the evolutionary origins of lichenization in chlorophyte algae.</title>
        <authorList>
            <person name="Puginier C."/>
            <person name="Libourel C."/>
            <person name="Otte J."/>
            <person name="Skaloud P."/>
            <person name="Haon M."/>
            <person name="Grisel S."/>
            <person name="Petersen M."/>
            <person name="Berrin J.G."/>
            <person name="Delaux P.M."/>
            <person name="Dal Grande F."/>
            <person name="Keller J."/>
        </authorList>
    </citation>
    <scope>NUCLEOTIDE SEQUENCE [LARGE SCALE GENOMIC DNA]</scope>
    <source>
        <strain evidence="11 12">SAG 216-7</strain>
    </source>
</reference>
<comment type="caution">
    <text evidence="9">Lacks conserved residue(s) required for the propagation of feature annotation.</text>
</comment>
<dbReference type="HAMAP" id="MF_00235">
    <property type="entry name" value="Adenylate_kinase_Adk"/>
    <property type="match status" value="1"/>
</dbReference>
<keyword evidence="5 9" id="KW-0067">ATP-binding</keyword>
<dbReference type="InterPro" id="IPR000850">
    <property type="entry name" value="Adenylat/UMP-CMP_kin"/>
</dbReference>
<dbReference type="NCBIfam" id="NF011100">
    <property type="entry name" value="PRK14527.1"/>
    <property type="match status" value="1"/>
</dbReference>
<dbReference type="InterPro" id="IPR006266">
    <property type="entry name" value="UMP_CMP_kinase"/>
</dbReference>
<keyword evidence="7 9" id="KW-0539">Nucleus</keyword>
<feature type="binding site" evidence="9">
    <location>
        <position position="226"/>
    </location>
    <ligand>
        <name>ATP</name>
        <dbReference type="ChEBI" id="CHEBI:30616"/>
    </ligand>
</feature>
<comment type="catalytic activity">
    <reaction evidence="8 9">
        <text>UMP + ATP = UDP + ADP</text>
        <dbReference type="Rhea" id="RHEA:24400"/>
        <dbReference type="ChEBI" id="CHEBI:30616"/>
        <dbReference type="ChEBI" id="CHEBI:57865"/>
        <dbReference type="ChEBI" id="CHEBI:58223"/>
        <dbReference type="ChEBI" id="CHEBI:456216"/>
        <dbReference type="EC" id="2.7.4.14"/>
    </reaction>
</comment>
<keyword evidence="3 9" id="KW-0547">Nucleotide-binding</keyword>
<dbReference type="CDD" id="cd01428">
    <property type="entry name" value="ADK"/>
    <property type="match status" value="1"/>
</dbReference>
<comment type="catalytic activity">
    <reaction evidence="9">
        <text>CMP + ATP = CDP + ADP</text>
        <dbReference type="Rhea" id="RHEA:11600"/>
        <dbReference type="ChEBI" id="CHEBI:30616"/>
        <dbReference type="ChEBI" id="CHEBI:58069"/>
        <dbReference type="ChEBI" id="CHEBI:60377"/>
        <dbReference type="ChEBI" id="CHEBI:456216"/>
        <dbReference type="EC" id="2.7.4.14"/>
    </reaction>
</comment>
<keyword evidence="2 9" id="KW-0808">Transferase</keyword>
<feature type="region of interest" description="LID" evidence="9">
    <location>
        <begin position="225"/>
        <end position="235"/>
    </location>
</feature>
<evidence type="ECO:0000256" key="9">
    <source>
        <dbReference type="HAMAP-Rule" id="MF_03172"/>
    </source>
</evidence>
<evidence type="ECO:0000256" key="2">
    <source>
        <dbReference type="ARBA" id="ARBA00022679"/>
    </source>
</evidence>
<evidence type="ECO:0000313" key="11">
    <source>
        <dbReference type="EMBL" id="KAK9908241.1"/>
    </source>
</evidence>
<sequence length="310" mass="33284">MGICRSKEKDEVNTSLYEEKQKEAAEHEGAHLPAQPTPAWVEPGTTTKATGDEHAATAKATEAVTNTTAETTGAKPGSAATSAETGPSTTAEVNGAGSLALSGACIVFVLGGPGSGKGTQCDMIVKKYGFVHLSAGDLLREEVKKGTDLGKEIEGIMKEGNLVPTPITVKLLREAMEKSSSGTFLIDGFPREIHQAEAFEQEVKPPQLVIFYDCPEDVLLERLLKRAKTSGRSDDNKETIRKRFKTFLDCTMPVVEHYERQGLLVKISAVPPPDVVFKDTEKAIEKACGHGVSKEQKDLAASYINALPDQ</sequence>
<feature type="region of interest" description="Disordered" evidence="10">
    <location>
        <begin position="20"/>
        <end position="92"/>
    </location>
</feature>
<evidence type="ECO:0000256" key="10">
    <source>
        <dbReference type="SAM" id="MobiDB-lite"/>
    </source>
</evidence>
<comment type="cofactor">
    <cofactor evidence="9">
        <name>Mg(2+)</name>
        <dbReference type="ChEBI" id="CHEBI:18420"/>
    </cofactor>
    <text evidence="9">Binds 1 Mg(2+) ion per monomer.</text>
</comment>
<dbReference type="Pfam" id="PF00406">
    <property type="entry name" value="ADK"/>
    <property type="match status" value="1"/>
</dbReference>
<feature type="binding site" evidence="9">
    <location>
        <position position="232"/>
    </location>
    <ligand>
        <name>a ribonucleoside 5'-phosphate</name>
        <dbReference type="ChEBI" id="CHEBI:58043"/>
    </ligand>
</feature>
<dbReference type="Proteomes" id="UP001491310">
    <property type="component" value="Unassembled WGS sequence"/>
</dbReference>
<dbReference type="NCBIfam" id="TIGR01359">
    <property type="entry name" value="UMP_CMP_kin_fam"/>
    <property type="match status" value="1"/>
</dbReference>
<dbReference type="PRINTS" id="PR00094">
    <property type="entry name" value="ADENYLTKNASE"/>
</dbReference>
<dbReference type="SUPFAM" id="SSF52540">
    <property type="entry name" value="P-loop containing nucleoside triphosphate hydrolases"/>
    <property type="match status" value="1"/>
</dbReference>
<comment type="caution">
    <text evidence="11">The sequence shown here is derived from an EMBL/GenBank/DDBJ whole genome shotgun (WGS) entry which is preliminary data.</text>
</comment>
<comment type="similarity">
    <text evidence="9">Belongs to the adenylate kinase family. UMP-CMP kinase subfamily.</text>
</comment>
<dbReference type="EC" id="2.7.4.14" evidence="9"/>
<feature type="binding site" evidence="9">
    <location>
        <begin position="114"/>
        <end position="119"/>
    </location>
    <ligand>
        <name>ATP</name>
        <dbReference type="ChEBI" id="CHEBI:30616"/>
    </ligand>
</feature>
<feature type="compositionally biased region" description="Low complexity" evidence="10">
    <location>
        <begin position="57"/>
        <end position="74"/>
    </location>
</feature>
<keyword evidence="12" id="KW-1185">Reference proteome</keyword>
<comment type="catalytic activity">
    <reaction evidence="9">
        <text>dCMP + ATP = dCDP + ADP</text>
        <dbReference type="Rhea" id="RHEA:25094"/>
        <dbReference type="ChEBI" id="CHEBI:30616"/>
        <dbReference type="ChEBI" id="CHEBI:57566"/>
        <dbReference type="ChEBI" id="CHEBI:58593"/>
        <dbReference type="ChEBI" id="CHEBI:456216"/>
        <dbReference type="EC" id="2.7.4.14"/>
    </reaction>
</comment>
<evidence type="ECO:0000256" key="8">
    <source>
        <dbReference type="ARBA" id="ARBA00048116"/>
    </source>
</evidence>
<feature type="compositionally biased region" description="Basic and acidic residues" evidence="10">
    <location>
        <begin position="20"/>
        <end position="30"/>
    </location>
</feature>
<accession>A0ABR2YNR0</accession>
<keyword evidence="1 9" id="KW-0963">Cytoplasm</keyword>
<evidence type="ECO:0000256" key="4">
    <source>
        <dbReference type="ARBA" id="ARBA00022777"/>
    </source>
</evidence>
<dbReference type="InterPro" id="IPR033690">
    <property type="entry name" value="Adenylat_kinase_CS"/>
</dbReference>
<comment type="domain">
    <text evidence="9">Consists of three domains, a large central CORE domain and two small peripheral domains, NMPbind and LID, which undergo movements during catalysis. The LID domain closes over the site of phosphoryl transfer upon ATP binding. Assembling and dissambling the active center during each catalytic cycle provides an effective means to prevent ATP hydrolysis.</text>
</comment>
<organism evidence="11 12">
    <name type="scientific">Coccomyxa subellipsoidea</name>
    <dbReference type="NCBI Taxonomy" id="248742"/>
    <lineage>
        <taxon>Eukaryota</taxon>
        <taxon>Viridiplantae</taxon>
        <taxon>Chlorophyta</taxon>
        <taxon>core chlorophytes</taxon>
        <taxon>Trebouxiophyceae</taxon>
        <taxon>Trebouxiophyceae incertae sedis</taxon>
        <taxon>Coccomyxaceae</taxon>
        <taxon>Coccomyxa</taxon>
    </lineage>
</organism>
<feature type="binding site" evidence="9">
    <location>
        <position position="140"/>
    </location>
    <ligand>
        <name>a ribonucleoside 5'-phosphate</name>
        <dbReference type="ChEBI" id="CHEBI:58043"/>
    </ligand>
</feature>
<feature type="binding site" evidence="9">
    <location>
        <begin position="161"/>
        <end position="163"/>
    </location>
    <ligand>
        <name>a ribonucleoside 5'-phosphate</name>
        <dbReference type="ChEBI" id="CHEBI:58043"/>
    </ligand>
</feature>
<evidence type="ECO:0000256" key="3">
    <source>
        <dbReference type="ARBA" id="ARBA00022741"/>
    </source>
</evidence>
<feature type="binding site" evidence="9">
    <location>
        <begin position="188"/>
        <end position="191"/>
    </location>
    <ligand>
        <name>a ribonucleoside 5'-phosphate</name>
        <dbReference type="ChEBI" id="CHEBI:58043"/>
    </ligand>
</feature>
<dbReference type="PANTHER" id="PTHR23359">
    <property type="entry name" value="NUCLEOTIDE KINASE"/>
    <property type="match status" value="1"/>
</dbReference>
<dbReference type="HAMAP" id="MF_03172">
    <property type="entry name" value="Adenylate_kinase_UMP_CMP_kin"/>
    <property type="match status" value="1"/>
</dbReference>
<dbReference type="EMBL" id="JALJOT010000008">
    <property type="protein sequence ID" value="KAK9908241.1"/>
    <property type="molecule type" value="Genomic_DNA"/>
</dbReference>
<evidence type="ECO:0000256" key="1">
    <source>
        <dbReference type="ARBA" id="ARBA00022490"/>
    </source>
</evidence>
<feature type="binding site" evidence="9">
    <location>
        <position position="243"/>
    </location>
    <ligand>
        <name>a ribonucleoside 5'-phosphate</name>
        <dbReference type="ChEBI" id="CHEBI:58043"/>
    </ligand>
</feature>
<gene>
    <name evidence="11" type="ORF">WJX75_004676</name>
</gene>
<feature type="binding site" evidence="9">
    <location>
        <position position="271"/>
    </location>
    <ligand>
        <name>ATP</name>
        <dbReference type="ChEBI" id="CHEBI:30616"/>
    </ligand>
</feature>
<comment type="subcellular location">
    <subcellularLocation>
        <location evidence="9">Cytoplasm</location>
    </subcellularLocation>
    <subcellularLocation>
        <location evidence="9">Nucleus</location>
    </subcellularLocation>
</comment>
<comment type="subunit">
    <text evidence="9">Monomer.</text>
</comment>
<name>A0ABR2YNR0_9CHLO</name>
<proteinExistence type="inferred from homology"/>
<dbReference type="InterPro" id="IPR027417">
    <property type="entry name" value="P-loop_NTPase"/>
</dbReference>
<feature type="compositionally biased region" description="Polar residues" evidence="10">
    <location>
        <begin position="79"/>
        <end position="92"/>
    </location>
</feature>
<evidence type="ECO:0000313" key="12">
    <source>
        <dbReference type="Proteomes" id="UP001491310"/>
    </source>
</evidence>
<keyword evidence="4 9" id="KW-0418">Kinase</keyword>
<dbReference type="PROSITE" id="PS00113">
    <property type="entry name" value="ADENYLATE_KINASE"/>
    <property type="match status" value="1"/>
</dbReference>